<dbReference type="GO" id="GO:0043856">
    <property type="term" value="F:anti-sigma factor antagonist activity"/>
    <property type="evidence" value="ECO:0007669"/>
    <property type="project" value="InterPro"/>
</dbReference>
<dbReference type="Proteomes" id="UP000272729">
    <property type="component" value="Unassembled WGS sequence"/>
</dbReference>
<dbReference type="InterPro" id="IPR002645">
    <property type="entry name" value="STAS_dom"/>
</dbReference>
<organism evidence="4 5">
    <name type="scientific">Saccharothrix variisporea</name>
    <dbReference type="NCBI Taxonomy" id="543527"/>
    <lineage>
        <taxon>Bacteria</taxon>
        <taxon>Bacillati</taxon>
        <taxon>Actinomycetota</taxon>
        <taxon>Actinomycetes</taxon>
        <taxon>Pseudonocardiales</taxon>
        <taxon>Pseudonocardiaceae</taxon>
        <taxon>Saccharothrix</taxon>
    </lineage>
</organism>
<sequence>MAAWHDGVTMSDQIEAVAEVTTAVESRGGALVVHVAGEVDMDTCDDVRATIVEALATDPAALVLDLDGVTVFGSIGLSLLIEVRHRAEARRIGFAVATDRRAVLRPLTETGVIDLLVLRADVDEAAAAALAAA</sequence>
<reference evidence="4 5" key="1">
    <citation type="submission" date="2018-10" db="EMBL/GenBank/DDBJ databases">
        <title>Sequencing the genomes of 1000 actinobacteria strains.</title>
        <authorList>
            <person name="Klenk H.-P."/>
        </authorList>
    </citation>
    <scope>NUCLEOTIDE SEQUENCE [LARGE SCALE GENOMIC DNA]</scope>
    <source>
        <strain evidence="4 5">DSM 43911</strain>
    </source>
</reference>
<dbReference type="PANTHER" id="PTHR33495:SF2">
    <property type="entry name" value="ANTI-SIGMA FACTOR ANTAGONIST TM_1081-RELATED"/>
    <property type="match status" value="1"/>
</dbReference>
<evidence type="ECO:0000313" key="4">
    <source>
        <dbReference type="EMBL" id="RKT67158.1"/>
    </source>
</evidence>
<name>A0A495X6N6_9PSEU</name>
<dbReference type="SUPFAM" id="SSF52091">
    <property type="entry name" value="SpoIIaa-like"/>
    <property type="match status" value="1"/>
</dbReference>
<feature type="domain" description="STAS" evidence="3">
    <location>
        <begin position="20"/>
        <end position="129"/>
    </location>
</feature>
<keyword evidence="5" id="KW-1185">Reference proteome</keyword>
<dbReference type="PROSITE" id="PS50801">
    <property type="entry name" value="STAS"/>
    <property type="match status" value="1"/>
</dbReference>
<evidence type="ECO:0000313" key="5">
    <source>
        <dbReference type="Proteomes" id="UP000272729"/>
    </source>
</evidence>
<dbReference type="InterPro" id="IPR003658">
    <property type="entry name" value="Anti-sigma_ant"/>
</dbReference>
<evidence type="ECO:0000256" key="2">
    <source>
        <dbReference type="RuleBase" id="RU003749"/>
    </source>
</evidence>
<accession>A0A495X6N6</accession>
<dbReference type="AlphaFoldDB" id="A0A495X6N6"/>
<protein>
    <recommendedName>
        <fullName evidence="2">Anti-sigma factor antagonist</fullName>
    </recommendedName>
</protein>
<dbReference type="PANTHER" id="PTHR33495">
    <property type="entry name" value="ANTI-SIGMA FACTOR ANTAGONIST TM_1081-RELATED-RELATED"/>
    <property type="match status" value="1"/>
</dbReference>
<proteinExistence type="inferred from homology"/>
<dbReference type="CDD" id="cd07043">
    <property type="entry name" value="STAS_anti-anti-sigma_factors"/>
    <property type="match status" value="1"/>
</dbReference>
<comment type="caution">
    <text evidence="4">The sequence shown here is derived from an EMBL/GenBank/DDBJ whole genome shotgun (WGS) entry which is preliminary data.</text>
</comment>
<evidence type="ECO:0000259" key="3">
    <source>
        <dbReference type="PROSITE" id="PS50801"/>
    </source>
</evidence>
<dbReference type="Pfam" id="PF01740">
    <property type="entry name" value="STAS"/>
    <property type="match status" value="1"/>
</dbReference>
<gene>
    <name evidence="4" type="ORF">DFJ66_0326</name>
</gene>
<evidence type="ECO:0000256" key="1">
    <source>
        <dbReference type="ARBA" id="ARBA00009013"/>
    </source>
</evidence>
<comment type="similarity">
    <text evidence="1 2">Belongs to the anti-sigma-factor antagonist family.</text>
</comment>
<dbReference type="Gene3D" id="3.30.750.24">
    <property type="entry name" value="STAS domain"/>
    <property type="match status" value="1"/>
</dbReference>
<dbReference type="NCBIfam" id="TIGR00377">
    <property type="entry name" value="ant_ant_sig"/>
    <property type="match status" value="1"/>
</dbReference>
<dbReference type="EMBL" id="RBXR01000001">
    <property type="protein sequence ID" value="RKT67158.1"/>
    <property type="molecule type" value="Genomic_DNA"/>
</dbReference>
<dbReference type="InterPro" id="IPR036513">
    <property type="entry name" value="STAS_dom_sf"/>
</dbReference>